<name>A0A0F2LSF4_9CREN</name>
<organism evidence="1">
    <name type="scientific">Candidatus Aramenus sulfurataquae</name>
    <dbReference type="NCBI Taxonomy" id="1326980"/>
    <lineage>
        <taxon>Archaea</taxon>
        <taxon>Thermoproteota</taxon>
        <taxon>Thermoprotei</taxon>
        <taxon>Sulfolobales</taxon>
        <taxon>Sulfolobaceae</taxon>
        <taxon>Candidatus Aramenus</taxon>
    </lineage>
</organism>
<accession>A0A0F2LSF4</accession>
<proteinExistence type="predicted"/>
<dbReference type="EMBL" id="JZWS01000058">
    <property type="protein sequence ID" value="KJR78731.1"/>
    <property type="molecule type" value="Genomic_DNA"/>
</dbReference>
<comment type="caution">
    <text evidence="1">The sequence shown here is derived from an EMBL/GenBank/DDBJ whole genome shotgun (WGS) entry which is preliminary data.</text>
</comment>
<gene>
    <name evidence="1" type="ORF">TQ35_05745</name>
</gene>
<dbReference type="AlphaFoldDB" id="A0A0F2LSF4"/>
<evidence type="ECO:0000313" key="1">
    <source>
        <dbReference type="EMBL" id="KJR78731.1"/>
    </source>
</evidence>
<reference evidence="1" key="1">
    <citation type="submission" date="2015-03" db="EMBL/GenBank/DDBJ databases">
        <title>Metagenome Sequencing of an Archaeal-Dominated Microbial Community from a Hot Spring at the Los Azufres Geothermal Field, Mexico.</title>
        <authorList>
            <person name="Servin-Garciduenas L.E."/>
            <person name="Martinez-Romero E."/>
        </authorList>
    </citation>
    <scope>NUCLEOTIDE SEQUENCE [LARGE SCALE GENOMIC DNA]</scope>
    <source>
        <strain evidence="1">AZ1-454</strain>
    </source>
</reference>
<sequence length="145" mass="16905">MKITPANQPDPKINMLAELFNKTEDTKRLVDKLGQQIVYMADHVNKTKAYMTILSYLFAKGVTAFSFQKMLLINPNEVRAYVKTDKGLFAVHVYEENEMTKISSMEFRDENEYYRDMKDWLLILAEKAPEPYRAEILKQMEAVPA</sequence>
<protein>
    <submittedName>
        <fullName evidence="1">Uncharacterized protein</fullName>
    </submittedName>
</protein>